<proteinExistence type="predicted"/>
<dbReference type="EMBL" id="CP047218">
    <property type="protein sequence ID" value="QHD65750.1"/>
    <property type="molecule type" value="Genomic_DNA"/>
</dbReference>
<organism evidence="1 2">
    <name type="scientific">Sphingobium yanoikuyae</name>
    <name type="common">Sphingomonas yanoikuyae</name>
    <dbReference type="NCBI Taxonomy" id="13690"/>
    <lineage>
        <taxon>Bacteria</taxon>
        <taxon>Pseudomonadati</taxon>
        <taxon>Pseudomonadota</taxon>
        <taxon>Alphaproteobacteria</taxon>
        <taxon>Sphingomonadales</taxon>
        <taxon>Sphingomonadaceae</taxon>
        <taxon>Sphingobium</taxon>
    </lineage>
</organism>
<evidence type="ECO:0000313" key="1">
    <source>
        <dbReference type="EMBL" id="QHD65750.1"/>
    </source>
</evidence>
<reference evidence="1 2" key="1">
    <citation type="submission" date="2019-12" db="EMBL/GenBank/DDBJ databases">
        <title>Functional and genomic insights into the Sphingobium yanoikuyae YC-JY1, a bacterium efficiently degrading bisphenol A.</title>
        <authorList>
            <person name="Jia Y."/>
            <person name="Li X."/>
            <person name="Wang J."/>
            <person name="Eltoukhy A."/>
            <person name="Lamraoui I."/>
            <person name="Yan Y."/>
        </authorList>
    </citation>
    <scope>NUCLEOTIDE SEQUENCE [LARGE SCALE GENOMIC DNA]</scope>
    <source>
        <strain evidence="1 2">YC-JY1</strain>
    </source>
</reference>
<dbReference type="AlphaFoldDB" id="A0A6P1GBP3"/>
<dbReference type="Proteomes" id="UP000464086">
    <property type="component" value="Chromosome"/>
</dbReference>
<dbReference type="RefSeq" id="WP_159365378.1">
    <property type="nucleotide sequence ID" value="NZ_CP047218.1"/>
</dbReference>
<gene>
    <name evidence="1" type="ORF">GS397_00805</name>
</gene>
<sequence length="63" mass="7094">MMLGKRVAALEAKQIGGSFRWHRLLREPWQTVQEAIAAYGHSRIAAGDGLIVRTIHDPKERAE</sequence>
<name>A0A6P1GBP3_SPHYA</name>
<protein>
    <submittedName>
        <fullName evidence="1">Uncharacterized protein</fullName>
    </submittedName>
</protein>
<accession>A0A6P1GBP3</accession>
<evidence type="ECO:0000313" key="2">
    <source>
        <dbReference type="Proteomes" id="UP000464086"/>
    </source>
</evidence>